<comment type="caution">
    <text evidence="1">The sequence shown here is derived from an EMBL/GenBank/DDBJ whole genome shotgun (WGS) entry which is preliminary data.</text>
</comment>
<proteinExistence type="predicted"/>
<dbReference type="SUPFAM" id="SSF51735">
    <property type="entry name" value="NAD(P)-binding Rossmann-fold domains"/>
    <property type="match status" value="1"/>
</dbReference>
<evidence type="ECO:0008006" key="3">
    <source>
        <dbReference type="Google" id="ProtNLM"/>
    </source>
</evidence>
<dbReference type="Proteomes" id="UP000278746">
    <property type="component" value="Unassembled WGS sequence"/>
</dbReference>
<keyword evidence="2" id="KW-1185">Reference proteome</keyword>
<dbReference type="OrthoDB" id="2962404at2"/>
<sequence length="225" mass="25235">MTVFIGFGKLAQAVLHLIPEDRQVRVFSRTKEKVVEACQGDSRITWIEREDLVEHKDIWLFLPKDEVASFIKENKSFFHPQTSIYVTATAVMRKDIESLLPERGNAVPCKFVTQADQLRKDKEGLVIVDSADTDDAEAVKQFLGDRFSVLEGAEEDVLSVNKAATKAAIEAVTTMEKDLRKQGIDEKMIRHAASQIIPGVIRAYLDGELGGFGKQVIKEIEENET</sequence>
<accession>A0A3M7TYS1</accession>
<dbReference type="Gene3D" id="3.40.50.720">
    <property type="entry name" value="NAD(P)-binding Rossmann-like Domain"/>
    <property type="match status" value="1"/>
</dbReference>
<reference evidence="1 2" key="1">
    <citation type="submission" date="2018-10" db="EMBL/GenBank/DDBJ databases">
        <title>Bacillus Keqinensis sp. nov., a moderately halophilic bacterium isolated from a saline-alkaline lake.</title>
        <authorList>
            <person name="Wang H."/>
        </authorList>
    </citation>
    <scope>NUCLEOTIDE SEQUENCE [LARGE SCALE GENOMIC DNA]</scope>
    <source>
        <strain evidence="1 2">KQ-3</strain>
    </source>
</reference>
<dbReference type="RefSeq" id="WP_122898172.1">
    <property type="nucleotide sequence ID" value="NZ_RHIB01000001.1"/>
</dbReference>
<dbReference type="AlphaFoldDB" id="A0A3M7TYS1"/>
<gene>
    <name evidence="1" type="ORF">EBO34_10955</name>
</gene>
<evidence type="ECO:0000313" key="1">
    <source>
        <dbReference type="EMBL" id="RNA70409.1"/>
    </source>
</evidence>
<dbReference type="InterPro" id="IPR036291">
    <property type="entry name" value="NAD(P)-bd_dom_sf"/>
</dbReference>
<protein>
    <recommendedName>
        <fullName evidence="3">Pyrroline-5-carboxylate reductase catalytic N-terminal domain-containing protein</fullName>
    </recommendedName>
</protein>
<name>A0A3M7TYS1_9BACI</name>
<evidence type="ECO:0000313" key="2">
    <source>
        <dbReference type="Proteomes" id="UP000278746"/>
    </source>
</evidence>
<dbReference type="EMBL" id="RHIB01000001">
    <property type="protein sequence ID" value="RNA70409.1"/>
    <property type="molecule type" value="Genomic_DNA"/>
</dbReference>
<organism evidence="1 2">
    <name type="scientific">Alteribacter keqinensis</name>
    <dbReference type="NCBI Taxonomy" id="2483800"/>
    <lineage>
        <taxon>Bacteria</taxon>
        <taxon>Bacillati</taxon>
        <taxon>Bacillota</taxon>
        <taxon>Bacilli</taxon>
        <taxon>Bacillales</taxon>
        <taxon>Bacillaceae</taxon>
        <taxon>Alteribacter</taxon>
    </lineage>
</organism>